<accession>A0A1W1YHB8</accession>
<evidence type="ECO:0000313" key="1">
    <source>
        <dbReference type="EMBL" id="SMC35565.1"/>
    </source>
</evidence>
<dbReference type="InterPro" id="IPR045527">
    <property type="entry name" value="DUF6470"/>
</dbReference>
<dbReference type="STRING" id="1122930.SAMN02745168_0416"/>
<reference evidence="1 2" key="1">
    <citation type="submission" date="2017-04" db="EMBL/GenBank/DDBJ databases">
        <authorList>
            <person name="Afonso C.L."/>
            <person name="Miller P.J."/>
            <person name="Scott M.A."/>
            <person name="Spackman E."/>
            <person name="Goraichik I."/>
            <person name="Dimitrov K.M."/>
            <person name="Suarez D.L."/>
            <person name="Swayne D.E."/>
        </authorList>
    </citation>
    <scope>NUCLEOTIDE SEQUENCE [LARGE SCALE GENOMIC DNA]</scope>
    <source>
        <strain evidence="1 2">DSM 12816</strain>
    </source>
</reference>
<proteinExistence type="predicted"/>
<sequence length="201" mass="22070">MKITKLEIEQQSALISVDVQNARLHVESPQRRMKIENNPPEMSVTRQDPEVLLDLSSLKENTGLKTYDQLISDAAAKAKTEALVAVRDTVNESRFIADTAAGGNRIGRTAKDEMLSPSDPDMGHSPVPPGAVEMDGDPGTLDIQWSGYDFSIDWEGELSPEIYVEPPYSVEVEIAREPSIRISVSELDIPNPAGRKIDAEV</sequence>
<evidence type="ECO:0000313" key="2">
    <source>
        <dbReference type="Proteomes" id="UP000192790"/>
    </source>
</evidence>
<keyword evidence="2" id="KW-1185">Reference proteome</keyword>
<dbReference type="Pfam" id="PF20074">
    <property type="entry name" value="DUF6470"/>
    <property type="match status" value="1"/>
</dbReference>
<dbReference type="RefSeq" id="WP_084233062.1">
    <property type="nucleotide sequence ID" value="NZ_FWXW01000001.1"/>
</dbReference>
<dbReference type="AlphaFoldDB" id="A0A1W1YHB8"/>
<gene>
    <name evidence="1" type="ORF">SAMN02745168_0416</name>
</gene>
<organism evidence="1 2">
    <name type="scientific">Papillibacter cinnamivorans DSM 12816</name>
    <dbReference type="NCBI Taxonomy" id="1122930"/>
    <lineage>
        <taxon>Bacteria</taxon>
        <taxon>Bacillati</taxon>
        <taxon>Bacillota</taxon>
        <taxon>Clostridia</taxon>
        <taxon>Eubacteriales</taxon>
        <taxon>Oscillospiraceae</taxon>
        <taxon>Papillibacter</taxon>
    </lineage>
</organism>
<dbReference type="Proteomes" id="UP000192790">
    <property type="component" value="Unassembled WGS sequence"/>
</dbReference>
<name>A0A1W1YHB8_9FIRM</name>
<dbReference type="EMBL" id="FWXW01000001">
    <property type="protein sequence ID" value="SMC35565.1"/>
    <property type="molecule type" value="Genomic_DNA"/>
</dbReference>
<protein>
    <submittedName>
        <fullName evidence="1">Uncharacterized protein</fullName>
    </submittedName>
</protein>
<dbReference type="OrthoDB" id="2112831at2"/>